<feature type="transmembrane region" description="Helical" evidence="2">
    <location>
        <begin position="203"/>
        <end position="221"/>
    </location>
</feature>
<keyword evidence="2" id="KW-0472">Membrane</keyword>
<evidence type="ECO:0000313" key="4">
    <source>
        <dbReference type="Proteomes" id="UP000815325"/>
    </source>
</evidence>
<organism evidence="3 4">
    <name type="scientific">Dunaliella salina</name>
    <name type="common">Green alga</name>
    <name type="synonym">Protococcus salinus</name>
    <dbReference type="NCBI Taxonomy" id="3046"/>
    <lineage>
        <taxon>Eukaryota</taxon>
        <taxon>Viridiplantae</taxon>
        <taxon>Chlorophyta</taxon>
        <taxon>core chlorophytes</taxon>
        <taxon>Chlorophyceae</taxon>
        <taxon>CS clade</taxon>
        <taxon>Chlamydomonadales</taxon>
        <taxon>Dunaliellaceae</taxon>
        <taxon>Dunaliella</taxon>
    </lineage>
</organism>
<dbReference type="EMBL" id="MU070694">
    <property type="protein sequence ID" value="KAF5826824.1"/>
    <property type="molecule type" value="Genomic_DNA"/>
</dbReference>
<feature type="transmembrane region" description="Helical" evidence="2">
    <location>
        <begin position="887"/>
        <end position="911"/>
    </location>
</feature>
<dbReference type="Proteomes" id="UP000815325">
    <property type="component" value="Unassembled WGS sequence"/>
</dbReference>
<evidence type="ECO:0000313" key="3">
    <source>
        <dbReference type="EMBL" id="KAF5826824.1"/>
    </source>
</evidence>
<feature type="transmembrane region" description="Helical" evidence="2">
    <location>
        <begin position="923"/>
        <end position="942"/>
    </location>
</feature>
<keyword evidence="2" id="KW-1133">Transmembrane helix</keyword>
<comment type="caution">
    <text evidence="3">The sequence shown here is derived from an EMBL/GenBank/DDBJ whole genome shotgun (WGS) entry which is preliminary data.</text>
</comment>
<evidence type="ECO:0000256" key="1">
    <source>
        <dbReference type="SAM" id="MobiDB-lite"/>
    </source>
</evidence>
<evidence type="ECO:0000256" key="2">
    <source>
        <dbReference type="SAM" id="Phobius"/>
    </source>
</evidence>
<gene>
    <name evidence="3" type="ORF">DUNSADRAFT_1936</name>
</gene>
<feature type="transmembrane region" description="Helical" evidence="2">
    <location>
        <begin position="177"/>
        <end position="197"/>
    </location>
</feature>
<feature type="transmembrane region" description="Helical" evidence="2">
    <location>
        <begin position="93"/>
        <end position="113"/>
    </location>
</feature>
<feature type="transmembrane region" description="Helical" evidence="2">
    <location>
        <begin position="125"/>
        <end position="147"/>
    </location>
</feature>
<reference evidence="3" key="1">
    <citation type="submission" date="2017-08" db="EMBL/GenBank/DDBJ databases">
        <authorList>
            <person name="Polle J.E."/>
            <person name="Barry K."/>
            <person name="Cushman J."/>
            <person name="Schmutz J."/>
            <person name="Tran D."/>
            <person name="Hathwaick L.T."/>
            <person name="Yim W.C."/>
            <person name="Jenkins J."/>
            <person name="Mckie-Krisberg Z.M."/>
            <person name="Prochnik S."/>
            <person name="Lindquist E."/>
            <person name="Dockter R.B."/>
            <person name="Adam C."/>
            <person name="Molina H."/>
            <person name="Bunkerborg J."/>
            <person name="Jin E."/>
            <person name="Buchheim M."/>
            <person name="Magnuson J."/>
        </authorList>
    </citation>
    <scope>NUCLEOTIDE SEQUENCE</scope>
    <source>
        <strain evidence="3">CCAP 19/18</strain>
    </source>
</reference>
<keyword evidence="4" id="KW-1185">Reference proteome</keyword>
<feature type="transmembrane region" description="Helical" evidence="2">
    <location>
        <begin position="828"/>
        <end position="845"/>
    </location>
</feature>
<feature type="region of interest" description="Disordered" evidence="1">
    <location>
        <begin position="381"/>
        <end position="408"/>
    </location>
</feature>
<accession>A0ABQ7FWU3</accession>
<feature type="transmembrane region" description="Helical" evidence="2">
    <location>
        <begin position="69"/>
        <end position="87"/>
    </location>
</feature>
<name>A0ABQ7FWU3_DUNSA</name>
<proteinExistence type="predicted"/>
<keyword evidence="2" id="KW-0812">Transmembrane</keyword>
<protein>
    <submittedName>
        <fullName evidence="3">Uncharacterized protein</fullName>
    </submittedName>
</protein>
<sequence length="970" mass="99800">MKQQPLPLLSMQDLTLRTANPHLSQGGPEVLWRTRKPCTMKGGTALTKQGLPTGLPCFTGWLIKSHRLLLVRWAQLFIIVMCASMLHPMGRLLVYRLYSIGFIISALGITLSASTAQVAYKKVQFWFAAFSLLQFMVVCQMAYIGAAPAVHSYLDWATNLTTLVPQMLVLDLSTTKLILFLLMHAGAETAFYLSVVAHSLPVAVIRATCLYSVVALVFLSFRRQAYAAYLFHSQGLPPKHAEAPLPSKPREYAEVEQQGQEEAGLIRAPPIHAYRSRMRRKRGVGGLAQQPLANLHRSMVDMAGAWFARLNQGSTDSAAPRVSVQVSDLVSSITAADQHISGVPPAAALYPDPSPALGPSLPKCTISLPSAALLMPPLEQTNQHQKLSQPRTSADPVDTNSSMNDCSTETSEKPALVQLEQGAVGVMTAAPARAARLELPFEVLICPSADLGDMEVLGWEGEEDSPEEDSRGCMRLLASMAGQFMPLRVLQHLKQGCRHAVQGARLTKAQGPGAAKPASAAIKAAAATSGAAAEVAGAATTVPLVAAATATTAAEIAGEAAVTLSTTGAAAVGAVASRTSTAAAAAATSAGEKAATAAAIAGDAAMTLSTTGAAAVGAVASRTSTAAAAAATSAGEKAATAAAIAGDAAMTLSTTGAAAVGAVASRTSTAAAAAATSAGENAATAAEIAGEAAVTLSTTGAAAVGAVASRTSTAAAAAATSAGEKAATAAAIAGDAAMTLSTTGAAAVGAVASRTSKAAAAAATSAGAKVSRAGAVVAATLSSAAKEKKRAQQEWRQAQQASSTALGAVHAHDFPSYSVWLLTRYKTLITRWAVLFFVVSLSHVVHPDATPVMERPYLNFNIMMLPASTGMALASQQGAYSMVKLSMFVFWLLQVLTTVQMTVAGASPAVHKYLDLGTSLVTAVPYMAGFVNGVCLIAFTAIRRNMRKNYFKEMEKANCGPPLAAQCDAS</sequence>